<comment type="similarity">
    <text evidence="3">Belongs to the ustYa family.</text>
</comment>
<proteinExistence type="inferred from homology"/>
<organism evidence="4 5">
    <name type="scientific">Ophiocordyceps australis</name>
    <dbReference type="NCBI Taxonomy" id="1399860"/>
    <lineage>
        <taxon>Eukaryota</taxon>
        <taxon>Fungi</taxon>
        <taxon>Dikarya</taxon>
        <taxon>Ascomycota</taxon>
        <taxon>Pezizomycotina</taxon>
        <taxon>Sordariomycetes</taxon>
        <taxon>Hypocreomycetidae</taxon>
        <taxon>Hypocreales</taxon>
        <taxon>Ophiocordycipitaceae</taxon>
        <taxon>Ophiocordyceps</taxon>
    </lineage>
</organism>
<reference evidence="4 5" key="1">
    <citation type="submission" date="2017-06" db="EMBL/GenBank/DDBJ databases">
        <title>Ant-infecting Ophiocordyceps genomes reveal a high diversity of potential behavioral manipulation genes and a possible major role for enterotoxins.</title>
        <authorList>
            <person name="De Bekker C."/>
            <person name="Evans H.C."/>
            <person name="Brachmann A."/>
            <person name="Hughes D.P."/>
        </authorList>
    </citation>
    <scope>NUCLEOTIDE SEQUENCE [LARGE SCALE GENOMIC DNA]</scope>
    <source>
        <strain evidence="4 5">Map64</strain>
    </source>
</reference>
<dbReference type="AlphaFoldDB" id="A0A2C5Y8D0"/>
<dbReference type="PANTHER" id="PTHR33365:SF11">
    <property type="entry name" value="TAT PATHWAY SIGNAL SEQUENCE"/>
    <property type="match status" value="1"/>
</dbReference>
<gene>
    <name evidence="4" type="ORF">CDD81_5793</name>
</gene>
<dbReference type="STRING" id="1399860.A0A2C5Y8D0"/>
<accession>A0A2C5Y8D0</accession>
<dbReference type="Pfam" id="PF11807">
    <property type="entry name" value="UstYa"/>
    <property type="match status" value="1"/>
</dbReference>
<dbReference type="EMBL" id="NJET01000048">
    <property type="protein sequence ID" value="PHH63512.1"/>
    <property type="molecule type" value="Genomic_DNA"/>
</dbReference>
<dbReference type="GO" id="GO:0043386">
    <property type="term" value="P:mycotoxin biosynthetic process"/>
    <property type="evidence" value="ECO:0007669"/>
    <property type="project" value="InterPro"/>
</dbReference>
<evidence type="ECO:0000256" key="1">
    <source>
        <dbReference type="ARBA" id="ARBA00004685"/>
    </source>
</evidence>
<evidence type="ECO:0000313" key="5">
    <source>
        <dbReference type="Proteomes" id="UP000226192"/>
    </source>
</evidence>
<keyword evidence="2" id="KW-0560">Oxidoreductase</keyword>
<evidence type="ECO:0008006" key="6">
    <source>
        <dbReference type="Google" id="ProtNLM"/>
    </source>
</evidence>
<evidence type="ECO:0000313" key="4">
    <source>
        <dbReference type="EMBL" id="PHH63512.1"/>
    </source>
</evidence>
<sequence>MGYASLRSIFTDRFSRGATRYTYVRDDDSNEGSSAEIKYIAPRRGWSLAGLKIPCLVVFCALLSSAITSLSLRRFPPTCQPERLLKTPVPDFPKEIRLFELNDLYSDPPSPETDAAWNALLPFGRGYVFVDEPAEHNLEPGIETDWGQIYSVSMYHQMHCLGLVRRNYWRLLNAVMENSTDAYAEAEHQFVNSHTGHCFDYFRQSFECSADMTLEWPRLEEDGRRYQVDGGDIPHVCASKQALKQYMDVYHFNNSHNNDIAA</sequence>
<keyword evidence="5" id="KW-1185">Reference proteome</keyword>
<evidence type="ECO:0000256" key="3">
    <source>
        <dbReference type="ARBA" id="ARBA00035112"/>
    </source>
</evidence>
<dbReference type="OrthoDB" id="3687641at2759"/>
<comment type="pathway">
    <text evidence="1">Mycotoxin biosynthesis.</text>
</comment>
<dbReference type="Proteomes" id="UP000226192">
    <property type="component" value="Unassembled WGS sequence"/>
</dbReference>
<dbReference type="GO" id="GO:0016491">
    <property type="term" value="F:oxidoreductase activity"/>
    <property type="evidence" value="ECO:0007669"/>
    <property type="project" value="UniProtKB-KW"/>
</dbReference>
<dbReference type="InterPro" id="IPR021765">
    <property type="entry name" value="UstYa-like"/>
</dbReference>
<dbReference type="PANTHER" id="PTHR33365">
    <property type="entry name" value="YALI0B05434P"/>
    <property type="match status" value="1"/>
</dbReference>
<name>A0A2C5Y8D0_9HYPO</name>
<evidence type="ECO:0000256" key="2">
    <source>
        <dbReference type="ARBA" id="ARBA00023002"/>
    </source>
</evidence>
<protein>
    <recommendedName>
        <fullName evidence="6">Tyrosinase copper-binding domain-containing protein</fullName>
    </recommendedName>
</protein>
<comment type="caution">
    <text evidence="4">The sequence shown here is derived from an EMBL/GenBank/DDBJ whole genome shotgun (WGS) entry which is preliminary data.</text>
</comment>